<accession>A0A1G8QW93</accession>
<feature type="transmembrane region" description="Helical" evidence="1">
    <location>
        <begin position="69"/>
        <end position="90"/>
    </location>
</feature>
<protein>
    <submittedName>
        <fullName evidence="2">Uncharacterized protein</fullName>
    </submittedName>
</protein>
<keyword evidence="1" id="KW-1133">Transmembrane helix</keyword>
<dbReference type="RefSeq" id="WP_091592751.1">
    <property type="nucleotide sequence ID" value="NZ_FNEE01000004.1"/>
</dbReference>
<feature type="transmembrane region" description="Helical" evidence="1">
    <location>
        <begin position="96"/>
        <end position="113"/>
    </location>
</feature>
<dbReference type="AlphaFoldDB" id="A0A1G8QW93"/>
<keyword evidence="1" id="KW-0812">Transmembrane</keyword>
<sequence length="119" mass="12793">MFWTLLVGGLVLTALVGRVAAQSSFDLGYSDRKPGAISLIGFLFFPFWIVLFILLATTAHFFPDVSGALMPYVSNFVFKLAAGITFVAIATFPISVPLLIGIPVGFLAGYWTGRRSSGL</sequence>
<proteinExistence type="predicted"/>
<name>A0A1G8QW93_9HYPH</name>
<organism evidence="2 3">
    <name type="scientific">Mesorhizobium muleiense</name>
    <dbReference type="NCBI Taxonomy" id="1004279"/>
    <lineage>
        <taxon>Bacteria</taxon>
        <taxon>Pseudomonadati</taxon>
        <taxon>Pseudomonadota</taxon>
        <taxon>Alphaproteobacteria</taxon>
        <taxon>Hyphomicrobiales</taxon>
        <taxon>Phyllobacteriaceae</taxon>
        <taxon>Mesorhizobium</taxon>
    </lineage>
</organism>
<reference evidence="3" key="1">
    <citation type="submission" date="2016-10" db="EMBL/GenBank/DDBJ databases">
        <authorList>
            <person name="Varghese N."/>
            <person name="Submissions S."/>
        </authorList>
    </citation>
    <scope>NUCLEOTIDE SEQUENCE [LARGE SCALE GENOMIC DNA]</scope>
    <source>
        <strain evidence="3">CGMCC 1.11022</strain>
    </source>
</reference>
<gene>
    <name evidence="2" type="ORF">SAMN05428953_104181</name>
</gene>
<evidence type="ECO:0000313" key="3">
    <source>
        <dbReference type="Proteomes" id="UP000198894"/>
    </source>
</evidence>
<evidence type="ECO:0000313" key="2">
    <source>
        <dbReference type="EMBL" id="SDJ08957.1"/>
    </source>
</evidence>
<keyword evidence="3" id="KW-1185">Reference proteome</keyword>
<dbReference type="EMBL" id="FNEE01000004">
    <property type="protein sequence ID" value="SDJ08957.1"/>
    <property type="molecule type" value="Genomic_DNA"/>
</dbReference>
<keyword evidence="1" id="KW-0472">Membrane</keyword>
<dbReference type="Proteomes" id="UP000198894">
    <property type="component" value="Unassembled WGS sequence"/>
</dbReference>
<evidence type="ECO:0000256" key="1">
    <source>
        <dbReference type="SAM" id="Phobius"/>
    </source>
</evidence>
<feature type="transmembrane region" description="Helical" evidence="1">
    <location>
        <begin position="37"/>
        <end position="57"/>
    </location>
</feature>